<keyword evidence="4" id="KW-0547">Nucleotide-binding</keyword>
<keyword evidence="10" id="KW-0234">DNA repair</keyword>
<evidence type="ECO:0000256" key="6">
    <source>
        <dbReference type="ARBA" id="ARBA00022769"/>
    </source>
</evidence>
<keyword evidence="8" id="KW-0267">Excision nuclease</keyword>
<keyword evidence="6" id="KW-0228">DNA excision</keyword>
<evidence type="ECO:0000256" key="2">
    <source>
        <dbReference type="ARBA" id="ARBA00022490"/>
    </source>
</evidence>
<comment type="similarity">
    <text evidence="11">Belongs to the ABC transporter superfamily. UvrA family.</text>
</comment>
<gene>
    <name evidence="14" type="ORF">ABQG75_21905</name>
</gene>
<proteinExistence type="inferred from homology"/>
<evidence type="ECO:0000256" key="8">
    <source>
        <dbReference type="ARBA" id="ARBA00022881"/>
    </source>
</evidence>
<dbReference type="InterPro" id="IPR027417">
    <property type="entry name" value="P-loop_NTPase"/>
</dbReference>
<feature type="non-terminal residue" evidence="14">
    <location>
        <position position="1"/>
    </location>
</feature>
<evidence type="ECO:0000256" key="11">
    <source>
        <dbReference type="ARBA" id="ARBA00038000"/>
    </source>
</evidence>
<evidence type="ECO:0000256" key="13">
    <source>
        <dbReference type="ARBA" id="ARBA00042156"/>
    </source>
</evidence>
<evidence type="ECO:0000256" key="4">
    <source>
        <dbReference type="ARBA" id="ARBA00022741"/>
    </source>
</evidence>
<organism evidence="14 15">
    <name type="scientific">Franconibacter daqui</name>
    <dbReference type="NCBI Taxonomy" id="2047724"/>
    <lineage>
        <taxon>Bacteria</taxon>
        <taxon>Pseudomonadati</taxon>
        <taxon>Pseudomonadota</taxon>
        <taxon>Gammaproteobacteria</taxon>
        <taxon>Enterobacterales</taxon>
        <taxon>Enterobacteriaceae</taxon>
        <taxon>Franconibacter</taxon>
    </lineage>
</organism>
<keyword evidence="3" id="KW-0677">Repeat</keyword>
<dbReference type="PANTHER" id="PTHR43152">
    <property type="entry name" value="UVRABC SYSTEM PROTEIN A"/>
    <property type="match status" value="1"/>
</dbReference>
<evidence type="ECO:0000256" key="9">
    <source>
        <dbReference type="ARBA" id="ARBA00023125"/>
    </source>
</evidence>
<accession>A0ABV1PU77</accession>
<reference evidence="14 15" key="1">
    <citation type="submission" date="2024-06" db="EMBL/GenBank/DDBJ databases">
        <title>Fanconibacter daqui strain Q02 whole shotgun sequencing project.</title>
        <authorList>
            <person name="Rodrigues J.W.A."/>
            <person name="Viana L.C."/>
            <person name="Vieira E.C."/>
            <person name="Souza F.O.L."/>
            <person name="Alegria O.C."/>
            <person name="Patroca S."/>
            <person name="Cruz A.C.R."/>
            <person name="Nunes A.R.C."/>
        </authorList>
    </citation>
    <scope>NUCLEOTIDE SEQUENCE [LARGE SCALE GENOMIC DNA]</scope>
    <source>
        <strain evidence="14 15">Q02</strain>
    </source>
</reference>
<comment type="caution">
    <text evidence="14">The sequence shown here is derived from an EMBL/GenBank/DDBJ whole genome shotgun (WGS) entry which is preliminary data.</text>
</comment>
<evidence type="ECO:0000313" key="14">
    <source>
        <dbReference type="EMBL" id="MER0128353.1"/>
    </source>
</evidence>
<evidence type="ECO:0000256" key="7">
    <source>
        <dbReference type="ARBA" id="ARBA00022840"/>
    </source>
</evidence>
<sequence>TIPLGIMTCVTGVSGSGKSTLINRTLLPLAATQLNGATTLTAEKFDSIDGLQHLDKVVDIDQSPIGRTPRSNPATYTGLFTPIRELFAQTPEAKARGYSAGRFSFNVKGGRCEACEGDGMIKVAMH</sequence>
<feature type="non-terminal residue" evidence="14">
    <location>
        <position position="126"/>
    </location>
</feature>
<keyword evidence="7" id="KW-0067">ATP-binding</keyword>
<dbReference type="Gene3D" id="1.20.1580.10">
    <property type="entry name" value="ABC transporter ATPase like domain"/>
    <property type="match status" value="1"/>
</dbReference>
<evidence type="ECO:0000256" key="12">
    <source>
        <dbReference type="ARBA" id="ARBA00039316"/>
    </source>
</evidence>
<dbReference type="Proteomes" id="UP001447374">
    <property type="component" value="Unassembled WGS sequence"/>
</dbReference>
<dbReference type="PANTHER" id="PTHR43152:SF3">
    <property type="entry name" value="UVRABC SYSTEM PROTEIN A"/>
    <property type="match status" value="1"/>
</dbReference>
<evidence type="ECO:0000256" key="10">
    <source>
        <dbReference type="ARBA" id="ARBA00023204"/>
    </source>
</evidence>
<protein>
    <recommendedName>
        <fullName evidence="12">UvrABC system protein A</fullName>
    </recommendedName>
    <alternativeName>
        <fullName evidence="13">Excinuclease ABC subunit A</fullName>
    </alternativeName>
</protein>
<dbReference type="SUPFAM" id="SSF52540">
    <property type="entry name" value="P-loop containing nucleoside triphosphate hydrolases"/>
    <property type="match status" value="1"/>
</dbReference>
<evidence type="ECO:0000256" key="3">
    <source>
        <dbReference type="ARBA" id="ARBA00022737"/>
    </source>
</evidence>
<keyword evidence="5" id="KW-0227">DNA damage</keyword>
<evidence type="ECO:0000256" key="1">
    <source>
        <dbReference type="ARBA" id="ARBA00004496"/>
    </source>
</evidence>
<comment type="subcellular location">
    <subcellularLocation>
        <location evidence="1">Cytoplasm</location>
    </subcellularLocation>
</comment>
<dbReference type="Gene3D" id="3.40.50.300">
    <property type="entry name" value="P-loop containing nucleotide triphosphate hydrolases"/>
    <property type="match status" value="1"/>
</dbReference>
<dbReference type="EMBL" id="JBEHGX010000075">
    <property type="protein sequence ID" value="MER0128353.1"/>
    <property type="molecule type" value="Genomic_DNA"/>
</dbReference>
<keyword evidence="15" id="KW-1185">Reference proteome</keyword>
<name>A0ABV1PU77_9ENTR</name>
<keyword evidence="9" id="KW-0238">DNA-binding</keyword>
<evidence type="ECO:0000256" key="5">
    <source>
        <dbReference type="ARBA" id="ARBA00022763"/>
    </source>
</evidence>
<evidence type="ECO:0000313" key="15">
    <source>
        <dbReference type="Proteomes" id="UP001447374"/>
    </source>
</evidence>
<keyword evidence="2" id="KW-0963">Cytoplasm</keyword>